<protein>
    <submittedName>
        <fullName evidence="4">Transcriptional regulator, PaaX family</fullName>
    </submittedName>
</protein>
<name>A0A285VNN9_9MICO</name>
<reference evidence="5" key="1">
    <citation type="submission" date="2017-08" db="EMBL/GenBank/DDBJ databases">
        <authorList>
            <person name="Varghese N."/>
            <person name="Submissions S."/>
        </authorList>
    </citation>
    <scope>NUCLEOTIDE SEQUENCE [LARGE SCALE GENOMIC DNA]</scope>
    <source>
        <strain evidence="5">USBA17B2</strain>
    </source>
</reference>
<dbReference type="InterPro" id="IPR011965">
    <property type="entry name" value="PaaX_trns_reg"/>
</dbReference>
<dbReference type="AlphaFoldDB" id="A0A285VNN9"/>
<accession>A0A285VNN9</accession>
<evidence type="ECO:0000259" key="1">
    <source>
        <dbReference type="Pfam" id="PF07848"/>
    </source>
</evidence>
<feature type="domain" description="Transcriptional repressor PaaX-like central Cas2-like" evidence="3">
    <location>
        <begin position="88"/>
        <end position="147"/>
    </location>
</feature>
<gene>
    <name evidence="4" type="ORF">SAMN05421879_105205</name>
</gene>
<dbReference type="Gene3D" id="1.20.58.1460">
    <property type="match status" value="1"/>
</dbReference>
<dbReference type="RefSeq" id="WP_170955439.1">
    <property type="nucleotide sequence ID" value="NZ_OBQK01000005.1"/>
</dbReference>
<evidence type="ECO:0000313" key="4">
    <source>
        <dbReference type="EMBL" id="SOC55679.1"/>
    </source>
</evidence>
<dbReference type="InterPro" id="IPR012906">
    <property type="entry name" value="PaaX-like_N"/>
</dbReference>
<dbReference type="PIRSF" id="PIRSF020623">
    <property type="entry name" value="PaaX"/>
    <property type="match status" value="1"/>
</dbReference>
<sequence>MHARSAVVDVYGDHLREHGWWGPVAGVVALAQACGVQAPATRTAVSRLVREGWLVAESREGTRGYAATSLARERLVSAHARIYAPGPRPWSGTWHLVVVDHGGDRRRRDQVSASLGYLGYGRLGPGAWVSPWPNPELATVMHRADVQWSAVTGPLDGEVPGSSPELAARVWDLHALDTAYRRFLAQLPAPDTLADLVPEEAYPRRARLVHEWRKFLFSDPGLPAQVLPAGWVGLEARTRFLQVASTLRPAADRYVERTLTDSRTAA</sequence>
<dbReference type="InterPro" id="IPR013225">
    <property type="entry name" value="PaaX_C"/>
</dbReference>
<dbReference type="Gene3D" id="3.30.70.2650">
    <property type="match status" value="1"/>
</dbReference>
<evidence type="ECO:0000313" key="5">
    <source>
        <dbReference type="Proteomes" id="UP000219688"/>
    </source>
</evidence>
<feature type="domain" description="Transcriptional repressor PaaX-like C-terminal" evidence="2">
    <location>
        <begin position="171"/>
        <end position="256"/>
    </location>
</feature>
<dbReference type="Pfam" id="PF20803">
    <property type="entry name" value="PaaX_M"/>
    <property type="match status" value="1"/>
</dbReference>
<dbReference type="PROSITE" id="PS51257">
    <property type="entry name" value="PROKAR_LIPOPROTEIN"/>
    <property type="match status" value="1"/>
</dbReference>
<proteinExistence type="predicted"/>
<keyword evidence="5" id="KW-1185">Reference proteome</keyword>
<evidence type="ECO:0000259" key="2">
    <source>
        <dbReference type="Pfam" id="PF08223"/>
    </source>
</evidence>
<dbReference type="InterPro" id="IPR036388">
    <property type="entry name" value="WH-like_DNA-bd_sf"/>
</dbReference>
<feature type="domain" description="Transcriptional repressor PaaX-like N-terminal" evidence="1">
    <location>
        <begin position="3"/>
        <end position="65"/>
    </location>
</feature>
<dbReference type="Gene3D" id="1.10.10.10">
    <property type="entry name" value="Winged helix-like DNA-binding domain superfamily/Winged helix DNA-binding domain"/>
    <property type="match status" value="1"/>
</dbReference>
<dbReference type="Pfam" id="PF08223">
    <property type="entry name" value="PaaX_C"/>
    <property type="match status" value="1"/>
</dbReference>
<dbReference type="GO" id="GO:0006351">
    <property type="term" value="P:DNA-templated transcription"/>
    <property type="evidence" value="ECO:0007669"/>
    <property type="project" value="InterPro"/>
</dbReference>
<evidence type="ECO:0000259" key="3">
    <source>
        <dbReference type="Pfam" id="PF20803"/>
    </source>
</evidence>
<dbReference type="Pfam" id="PF07848">
    <property type="entry name" value="PaaX"/>
    <property type="match status" value="1"/>
</dbReference>
<dbReference type="Proteomes" id="UP000219688">
    <property type="component" value="Unassembled WGS sequence"/>
</dbReference>
<dbReference type="InterPro" id="IPR048846">
    <property type="entry name" value="PaaX-like_central"/>
</dbReference>
<dbReference type="PANTHER" id="PTHR30319:SF1">
    <property type="entry name" value="TRANSCRIPTIONAL REPRESSOR PAAX"/>
    <property type="match status" value="1"/>
</dbReference>
<organism evidence="4 5">
    <name type="scientific">Ornithinimicrobium cerasi</name>
    <dbReference type="NCBI Taxonomy" id="2248773"/>
    <lineage>
        <taxon>Bacteria</taxon>
        <taxon>Bacillati</taxon>
        <taxon>Actinomycetota</taxon>
        <taxon>Actinomycetes</taxon>
        <taxon>Micrococcales</taxon>
        <taxon>Ornithinimicrobiaceae</taxon>
        <taxon>Ornithinimicrobium</taxon>
    </lineage>
</organism>
<dbReference type="EMBL" id="OBQK01000005">
    <property type="protein sequence ID" value="SOC55679.1"/>
    <property type="molecule type" value="Genomic_DNA"/>
</dbReference>
<dbReference type="PANTHER" id="PTHR30319">
    <property type="entry name" value="PHENYLACETIC ACID REGULATOR-RELATED TRANSCRIPTIONAL REPRESSOR"/>
    <property type="match status" value="1"/>
</dbReference>